<dbReference type="CDD" id="cd04301">
    <property type="entry name" value="NAT_SF"/>
    <property type="match status" value="1"/>
</dbReference>
<feature type="domain" description="N-acetyltransferase" evidence="1">
    <location>
        <begin position="4"/>
        <end position="149"/>
    </location>
</feature>
<comment type="caution">
    <text evidence="2">The sequence shown here is derived from an EMBL/GenBank/DDBJ whole genome shotgun (WGS) entry which is preliminary data.</text>
</comment>
<proteinExistence type="predicted"/>
<evidence type="ECO:0000259" key="1">
    <source>
        <dbReference type="PROSITE" id="PS51186"/>
    </source>
</evidence>
<organism evidence="2 3">
    <name type="scientific">Candidatus Iainarchaeum sp</name>
    <dbReference type="NCBI Taxonomy" id="3101447"/>
    <lineage>
        <taxon>Archaea</taxon>
        <taxon>Candidatus Iainarchaeota</taxon>
        <taxon>Candidatus Iainarchaeia</taxon>
        <taxon>Candidatus Iainarchaeales</taxon>
        <taxon>Candidatus Iainarchaeaceae</taxon>
        <taxon>Candidatus Iainarchaeum</taxon>
    </lineage>
</organism>
<dbReference type="SUPFAM" id="SSF55729">
    <property type="entry name" value="Acyl-CoA N-acyltransferases (Nat)"/>
    <property type="match status" value="1"/>
</dbReference>
<name>A0A938YXH4_9ARCH</name>
<dbReference type="Gene3D" id="3.40.630.30">
    <property type="match status" value="1"/>
</dbReference>
<evidence type="ECO:0000313" key="3">
    <source>
        <dbReference type="Proteomes" id="UP000809243"/>
    </source>
</evidence>
<gene>
    <name evidence="2" type="ORF">JW744_03365</name>
</gene>
<dbReference type="PANTHER" id="PTHR13355:SF11">
    <property type="entry name" value="GLUCOSAMINE 6-PHOSPHATE N-ACETYLTRANSFERASE"/>
    <property type="match status" value="1"/>
</dbReference>
<dbReference type="InterPro" id="IPR016181">
    <property type="entry name" value="Acyl_CoA_acyltransferase"/>
</dbReference>
<dbReference type="AlphaFoldDB" id="A0A938YXH4"/>
<protein>
    <submittedName>
        <fullName evidence="2">GNAT family N-acetyltransferase</fullName>
    </submittedName>
</protein>
<dbReference type="PROSITE" id="PS51186">
    <property type="entry name" value="GNAT"/>
    <property type="match status" value="1"/>
</dbReference>
<sequence>MAEHVLRHAEHKDLERLIELVHQLSPPKPHEANVSNGQLRCILDNLIKDDNYHVCVLEKEGRVLATATLLLQMNLSHGGRPFGHIENVVVDTKQRGQGLGKVIIDHLLEKAREKNCYKVVLSCKKDLNVPFYAKCGLKESGQVEMRLDL</sequence>
<dbReference type="PANTHER" id="PTHR13355">
    <property type="entry name" value="GLUCOSAMINE 6-PHOSPHATE N-ACETYLTRANSFERASE"/>
    <property type="match status" value="1"/>
</dbReference>
<dbReference type="EMBL" id="JAFGDB010000055">
    <property type="protein sequence ID" value="MBN2067481.1"/>
    <property type="molecule type" value="Genomic_DNA"/>
</dbReference>
<evidence type="ECO:0000313" key="2">
    <source>
        <dbReference type="EMBL" id="MBN2067481.1"/>
    </source>
</evidence>
<dbReference type="Proteomes" id="UP000809243">
    <property type="component" value="Unassembled WGS sequence"/>
</dbReference>
<dbReference type="Pfam" id="PF00583">
    <property type="entry name" value="Acetyltransf_1"/>
    <property type="match status" value="1"/>
</dbReference>
<dbReference type="InterPro" id="IPR000182">
    <property type="entry name" value="GNAT_dom"/>
</dbReference>
<dbReference type="GO" id="GO:0004343">
    <property type="term" value="F:glucosamine 6-phosphate N-acetyltransferase activity"/>
    <property type="evidence" value="ECO:0007669"/>
    <property type="project" value="TreeGrafter"/>
</dbReference>
<accession>A0A938YXH4</accession>
<reference evidence="2" key="1">
    <citation type="submission" date="2021-01" db="EMBL/GenBank/DDBJ databases">
        <title>Active Sulfur Cycling in an Early Earth Analoge.</title>
        <authorList>
            <person name="Hahn C.R."/>
            <person name="Youssef N.H."/>
            <person name="Elshahed M."/>
        </authorList>
    </citation>
    <scope>NUCLEOTIDE SEQUENCE</scope>
    <source>
        <strain evidence="2">Zod_Metabat.1151</strain>
    </source>
</reference>
<dbReference type="InterPro" id="IPR039143">
    <property type="entry name" value="GNPNAT1-like"/>
</dbReference>